<dbReference type="Proteomes" id="UP000663825">
    <property type="component" value="Unassembled WGS sequence"/>
</dbReference>
<keyword evidence="1" id="KW-0732">Signal</keyword>
<feature type="signal peptide" evidence="1">
    <location>
        <begin position="1"/>
        <end position="23"/>
    </location>
</feature>
<protein>
    <submittedName>
        <fullName evidence="2">Uncharacterized protein</fullName>
    </submittedName>
</protein>
<organism evidence="2 3">
    <name type="scientific">Rotaria socialis</name>
    <dbReference type="NCBI Taxonomy" id="392032"/>
    <lineage>
        <taxon>Eukaryota</taxon>
        <taxon>Metazoa</taxon>
        <taxon>Spiralia</taxon>
        <taxon>Gnathifera</taxon>
        <taxon>Rotifera</taxon>
        <taxon>Eurotatoria</taxon>
        <taxon>Bdelloidea</taxon>
        <taxon>Philodinida</taxon>
        <taxon>Philodinidae</taxon>
        <taxon>Rotaria</taxon>
    </lineage>
</organism>
<evidence type="ECO:0000256" key="1">
    <source>
        <dbReference type="SAM" id="SignalP"/>
    </source>
</evidence>
<evidence type="ECO:0000313" key="2">
    <source>
        <dbReference type="EMBL" id="CAF3217640.1"/>
    </source>
</evidence>
<reference evidence="2" key="1">
    <citation type="submission" date="2021-02" db="EMBL/GenBank/DDBJ databases">
        <authorList>
            <person name="Nowell W R."/>
        </authorList>
    </citation>
    <scope>NUCLEOTIDE SEQUENCE</scope>
</reference>
<sequence>MQLTIVLLLSININLIILNNASSFDLTLNINGKNNYFRFFEAITSIENLRMPSVIILDDNNDQSANITNSSFIQIYRTQFNENLFHIATVFSRTVSNSNLLFATIEMSNRSLYEIFPSISMSQTRSKRSFHYDYIVKHNGSILEQAFASIEWRNNRERRAAQKSRSTNLRRIITSTTHSSIILRKNIRYRTYSLNKNKVIKPAHQNRFPKKTRPVYLEIIAVIDLCYL</sequence>
<dbReference type="EMBL" id="CAJNXB010002117">
    <property type="protein sequence ID" value="CAF3217640.1"/>
    <property type="molecule type" value="Genomic_DNA"/>
</dbReference>
<proteinExistence type="predicted"/>
<evidence type="ECO:0000313" key="3">
    <source>
        <dbReference type="Proteomes" id="UP000663825"/>
    </source>
</evidence>
<accession>A0A817QU23</accession>
<comment type="caution">
    <text evidence="2">The sequence shown here is derived from an EMBL/GenBank/DDBJ whole genome shotgun (WGS) entry which is preliminary data.</text>
</comment>
<dbReference type="AlphaFoldDB" id="A0A817QU23"/>
<name>A0A817QU23_9BILA</name>
<feature type="chain" id="PRO_5033028217" evidence="1">
    <location>
        <begin position="24"/>
        <end position="228"/>
    </location>
</feature>
<gene>
    <name evidence="2" type="ORF">TIS948_LOCUS13459</name>
</gene>